<dbReference type="AlphaFoldDB" id="A0A5C8PE88"/>
<feature type="transmembrane region" description="Helical" evidence="6">
    <location>
        <begin position="74"/>
        <end position="100"/>
    </location>
</feature>
<dbReference type="GO" id="GO:0033228">
    <property type="term" value="P:cysteine export across plasma membrane"/>
    <property type="evidence" value="ECO:0007669"/>
    <property type="project" value="TreeGrafter"/>
</dbReference>
<dbReference type="PANTHER" id="PTHR30086">
    <property type="entry name" value="ARGININE EXPORTER PROTEIN ARGO"/>
    <property type="match status" value="1"/>
</dbReference>
<keyword evidence="3 6" id="KW-0812">Transmembrane</keyword>
<evidence type="ECO:0000256" key="3">
    <source>
        <dbReference type="ARBA" id="ARBA00022692"/>
    </source>
</evidence>
<evidence type="ECO:0000256" key="5">
    <source>
        <dbReference type="ARBA" id="ARBA00023136"/>
    </source>
</evidence>
<evidence type="ECO:0000256" key="2">
    <source>
        <dbReference type="ARBA" id="ARBA00022475"/>
    </source>
</evidence>
<gene>
    <name evidence="7" type="ORF">FHP25_28120</name>
</gene>
<evidence type="ECO:0000256" key="1">
    <source>
        <dbReference type="ARBA" id="ARBA00004651"/>
    </source>
</evidence>
<protein>
    <submittedName>
        <fullName evidence="7">LysE family translocator</fullName>
    </submittedName>
</protein>
<proteinExistence type="predicted"/>
<comment type="caution">
    <text evidence="7">The sequence shown here is derived from an EMBL/GenBank/DDBJ whole genome shotgun (WGS) entry which is preliminary data.</text>
</comment>
<feature type="transmembrane region" description="Helical" evidence="6">
    <location>
        <begin position="180"/>
        <end position="197"/>
    </location>
</feature>
<organism evidence="7 8">
    <name type="scientific">Vineibacter terrae</name>
    <dbReference type="NCBI Taxonomy" id="2586908"/>
    <lineage>
        <taxon>Bacteria</taxon>
        <taxon>Pseudomonadati</taxon>
        <taxon>Pseudomonadota</taxon>
        <taxon>Alphaproteobacteria</taxon>
        <taxon>Hyphomicrobiales</taxon>
        <taxon>Vineibacter</taxon>
    </lineage>
</organism>
<keyword evidence="4 6" id="KW-1133">Transmembrane helix</keyword>
<keyword evidence="5 6" id="KW-0472">Membrane</keyword>
<dbReference type="PANTHER" id="PTHR30086:SF20">
    <property type="entry name" value="ARGININE EXPORTER PROTEIN ARGO-RELATED"/>
    <property type="match status" value="1"/>
</dbReference>
<name>A0A5C8PE88_9HYPH</name>
<dbReference type="EMBL" id="VDUZ01000038">
    <property type="protein sequence ID" value="TXL71909.1"/>
    <property type="molecule type" value="Genomic_DNA"/>
</dbReference>
<feature type="transmembrane region" description="Helical" evidence="6">
    <location>
        <begin position="38"/>
        <end position="62"/>
    </location>
</feature>
<dbReference type="GO" id="GO:0015171">
    <property type="term" value="F:amino acid transmembrane transporter activity"/>
    <property type="evidence" value="ECO:0007669"/>
    <property type="project" value="TreeGrafter"/>
</dbReference>
<keyword evidence="2" id="KW-1003">Cell membrane</keyword>
<evidence type="ECO:0000256" key="6">
    <source>
        <dbReference type="SAM" id="Phobius"/>
    </source>
</evidence>
<feature type="transmembrane region" description="Helical" evidence="6">
    <location>
        <begin position="145"/>
        <end position="168"/>
    </location>
</feature>
<dbReference type="Proteomes" id="UP000321638">
    <property type="component" value="Unassembled WGS sequence"/>
</dbReference>
<comment type="subcellular location">
    <subcellularLocation>
        <location evidence="1">Cell membrane</location>
        <topology evidence="1">Multi-pass membrane protein</topology>
    </subcellularLocation>
</comment>
<sequence>MSIEQAIGFLVFSLVAAITPGPSNVLLAATGAVVGVPRGLPCLAGVALGMGVLIFSVALGLGQVILGHAAILQVLNWLGAAFLLWMAWTIAAAGAASAAVQKKPAGFTKAALFQWVNPKSWLVSTAAAGAYLHGNADSALLQASWLALLFVAAALPCGLVWLAFGALMHRLLRSARAARIFNIVMGVSLAASVGFILW</sequence>
<accession>A0A5C8PE88</accession>
<reference evidence="7 8" key="1">
    <citation type="submission" date="2019-06" db="EMBL/GenBank/DDBJ databases">
        <title>New taxonomy in bacterial strain CC-CFT640, isolated from vineyard.</title>
        <authorList>
            <person name="Lin S.-Y."/>
            <person name="Tsai C.-F."/>
            <person name="Young C.-C."/>
        </authorList>
    </citation>
    <scope>NUCLEOTIDE SEQUENCE [LARGE SCALE GENOMIC DNA]</scope>
    <source>
        <strain evidence="7 8">CC-CFT640</strain>
    </source>
</reference>
<dbReference type="GO" id="GO:0005886">
    <property type="term" value="C:plasma membrane"/>
    <property type="evidence" value="ECO:0007669"/>
    <property type="project" value="UniProtKB-SubCell"/>
</dbReference>
<dbReference type="RefSeq" id="WP_147850317.1">
    <property type="nucleotide sequence ID" value="NZ_VDUZ01000038.1"/>
</dbReference>
<evidence type="ECO:0000313" key="8">
    <source>
        <dbReference type="Proteomes" id="UP000321638"/>
    </source>
</evidence>
<keyword evidence="8" id="KW-1185">Reference proteome</keyword>
<dbReference type="OrthoDB" id="9812084at2"/>
<dbReference type="Pfam" id="PF01810">
    <property type="entry name" value="LysE"/>
    <property type="match status" value="1"/>
</dbReference>
<dbReference type="InterPro" id="IPR001123">
    <property type="entry name" value="LeuE-type"/>
</dbReference>
<evidence type="ECO:0000313" key="7">
    <source>
        <dbReference type="EMBL" id="TXL71909.1"/>
    </source>
</evidence>
<evidence type="ECO:0000256" key="4">
    <source>
        <dbReference type="ARBA" id="ARBA00022989"/>
    </source>
</evidence>